<dbReference type="InterPro" id="IPR013328">
    <property type="entry name" value="6PGD_dom2"/>
</dbReference>
<name>A0A858RKL6_9BACT</name>
<dbReference type="Pfam" id="PF14833">
    <property type="entry name" value="NAD_binding_11"/>
    <property type="match status" value="1"/>
</dbReference>
<organism evidence="6 7">
    <name type="scientific">Luteolibacter luteus</name>
    <dbReference type="NCBI Taxonomy" id="2728835"/>
    <lineage>
        <taxon>Bacteria</taxon>
        <taxon>Pseudomonadati</taxon>
        <taxon>Verrucomicrobiota</taxon>
        <taxon>Verrucomicrobiia</taxon>
        <taxon>Verrucomicrobiales</taxon>
        <taxon>Verrucomicrobiaceae</taxon>
        <taxon>Luteolibacter</taxon>
    </lineage>
</organism>
<accession>A0A858RKL6</accession>
<dbReference type="InterPro" id="IPR036291">
    <property type="entry name" value="NAD(P)-bd_dom_sf"/>
</dbReference>
<dbReference type="AlphaFoldDB" id="A0A858RKL6"/>
<dbReference type="Proteomes" id="UP000501812">
    <property type="component" value="Chromosome"/>
</dbReference>
<dbReference type="SUPFAM" id="SSF51735">
    <property type="entry name" value="NAD(P)-binding Rossmann-fold domains"/>
    <property type="match status" value="1"/>
</dbReference>
<evidence type="ECO:0000256" key="2">
    <source>
        <dbReference type="ARBA" id="ARBA00023027"/>
    </source>
</evidence>
<dbReference type="GO" id="GO:0016491">
    <property type="term" value="F:oxidoreductase activity"/>
    <property type="evidence" value="ECO:0007669"/>
    <property type="project" value="UniProtKB-KW"/>
</dbReference>
<dbReference type="RefSeq" id="WP_169455878.1">
    <property type="nucleotide sequence ID" value="NZ_CP051774.1"/>
</dbReference>
<dbReference type="InterPro" id="IPR029154">
    <property type="entry name" value="HIBADH-like_NADP-bd"/>
</dbReference>
<evidence type="ECO:0000256" key="1">
    <source>
        <dbReference type="ARBA" id="ARBA00023002"/>
    </source>
</evidence>
<dbReference type="SUPFAM" id="SSF48179">
    <property type="entry name" value="6-phosphogluconate dehydrogenase C-terminal domain-like"/>
    <property type="match status" value="1"/>
</dbReference>
<dbReference type="EMBL" id="CP051774">
    <property type="protein sequence ID" value="QJE97477.1"/>
    <property type="molecule type" value="Genomic_DNA"/>
</dbReference>
<keyword evidence="1" id="KW-0560">Oxidoreductase</keyword>
<dbReference type="InterPro" id="IPR051265">
    <property type="entry name" value="HIBADH-related_NP60_sf"/>
</dbReference>
<protein>
    <submittedName>
        <fullName evidence="6">NAD(P)-dependent oxidoreductase</fullName>
    </submittedName>
</protein>
<dbReference type="InterPro" id="IPR015815">
    <property type="entry name" value="HIBADH-related"/>
</dbReference>
<sequence length="283" mass="29916">MSSWKIAVLGLGIIGSRAAANLTKASIGEVRTWNRTPKGLPGECATVEEAAEDANLVLLFLKDAKATREVAERIFAMPLPGEERIIVNHATVDLATTQWLASECAARGLSFLDCPFTGSREAAAGAGLVYYAGGPANLVDRVEPVLLKTAKSVLRCGEAGSATVMKLVTNLISACTVQALAESMATATRHGIAPEQLIDAVSRNACGSVLAAMKLPTMASGDFDTHFSLSNMLKDSRYVLELAEQAGIETPAIRTVSKRMQELCDQGLADKDYSALAAPYLQS</sequence>
<dbReference type="PIRSF" id="PIRSF000103">
    <property type="entry name" value="HIBADH"/>
    <property type="match status" value="1"/>
</dbReference>
<evidence type="ECO:0000313" key="7">
    <source>
        <dbReference type="Proteomes" id="UP000501812"/>
    </source>
</evidence>
<keyword evidence="2" id="KW-0520">NAD</keyword>
<feature type="active site" evidence="3">
    <location>
        <position position="166"/>
    </location>
</feature>
<dbReference type="Gene3D" id="1.10.1040.10">
    <property type="entry name" value="N-(1-d-carboxylethyl)-l-norvaline Dehydrogenase, domain 2"/>
    <property type="match status" value="1"/>
</dbReference>
<reference evidence="6 7" key="1">
    <citation type="submission" date="2020-04" db="EMBL/GenBank/DDBJ databases">
        <title>Luteolibacter sp. G-1-1-1 isolated from soil.</title>
        <authorList>
            <person name="Dahal R.H."/>
        </authorList>
    </citation>
    <scope>NUCLEOTIDE SEQUENCE [LARGE SCALE GENOMIC DNA]</scope>
    <source>
        <strain evidence="6 7">G-1-1-1</strain>
    </source>
</reference>
<dbReference type="GO" id="GO:0051287">
    <property type="term" value="F:NAD binding"/>
    <property type="evidence" value="ECO:0007669"/>
    <property type="project" value="InterPro"/>
</dbReference>
<evidence type="ECO:0000259" key="4">
    <source>
        <dbReference type="Pfam" id="PF03446"/>
    </source>
</evidence>
<dbReference type="Gene3D" id="3.40.50.720">
    <property type="entry name" value="NAD(P)-binding Rossmann-like Domain"/>
    <property type="match status" value="1"/>
</dbReference>
<dbReference type="InterPro" id="IPR006115">
    <property type="entry name" value="6PGDH_NADP-bd"/>
</dbReference>
<feature type="domain" description="3-hydroxyisobutyrate dehydrogenase-like NAD-binding" evidence="5">
    <location>
        <begin position="160"/>
        <end position="279"/>
    </location>
</feature>
<dbReference type="PANTHER" id="PTHR43580">
    <property type="entry name" value="OXIDOREDUCTASE GLYR1-RELATED"/>
    <property type="match status" value="1"/>
</dbReference>
<dbReference type="KEGG" id="luo:HHL09_17360"/>
<dbReference type="InterPro" id="IPR008927">
    <property type="entry name" value="6-PGluconate_DH-like_C_sf"/>
</dbReference>
<gene>
    <name evidence="6" type="ORF">HHL09_17360</name>
</gene>
<dbReference type="GO" id="GO:0050661">
    <property type="term" value="F:NADP binding"/>
    <property type="evidence" value="ECO:0007669"/>
    <property type="project" value="InterPro"/>
</dbReference>
<dbReference type="Pfam" id="PF03446">
    <property type="entry name" value="NAD_binding_2"/>
    <property type="match status" value="1"/>
</dbReference>
<evidence type="ECO:0000259" key="5">
    <source>
        <dbReference type="Pfam" id="PF14833"/>
    </source>
</evidence>
<evidence type="ECO:0000313" key="6">
    <source>
        <dbReference type="EMBL" id="QJE97477.1"/>
    </source>
</evidence>
<feature type="domain" description="6-phosphogluconate dehydrogenase NADP-binding" evidence="4">
    <location>
        <begin position="5"/>
        <end position="156"/>
    </location>
</feature>
<dbReference type="PANTHER" id="PTHR43580:SF8">
    <property type="entry name" value="6-PHOSPHOGLUCONATE DEHYDROGENASE NADP-BINDING DOMAIN-CONTAINING PROTEIN-RELATED"/>
    <property type="match status" value="1"/>
</dbReference>
<keyword evidence="7" id="KW-1185">Reference proteome</keyword>
<proteinExistence type="predicted"/>
<evidence type="ECO:0000256" key="3">
    <source>
        <dbReference type="PIRSR" id="PIRSR000103-1"/>
    </source>
</evidence>